<protein>
    <submittedName>
        <fullName evidence="1">Uncharacterized protein</fullName>
    </submittedName>
</protein>
<sequence length="74" mass="8116">MVDNKKQLDDATKFSLLKSCLRGKALSTIQGLTITPDTVRKEANMDVMESVFLSSAVETGRYDFMVAANSGLRT</sequence>
<gene>
    <name evidence="1" type="ORF">KIN20_016150</name>
</gene>
<reference evidence="1" key="1">
    <citation type="submission" date="2021-06" db="EMBL/GenBank/DDBJ databases">
        <title>Parelaphostrongylus tenuis whole genome reference sequence.</title>
        <authorList>
            <person name="Garwood T.J."/>
            <person name="Larsen P.A."/>
            <person name="Fountain-Jones N.M."/>
            <person name="Garbe J.R."/>
            <person name="Macchietto M.G."/>
            <person name="Kania S.A."/>
            <person name="Gerhold R.W."/>
            <person name="Richards J.E."/>
            <person name="Wolf T.M."/>
        </authorList>
    </citation>
    <scope>NUCLEOTIDE SEQUENCE</scope>
    <source>
        <strain evidence="1">MNPRO001-30</strain>
        <tissue evidence="1">Meninges</tissue>
    </source>
</reference>
<evidence type="ECO:0000313" key="2">
    <source>
        <dbReference type="Proteomes" id="UP001196413"/>
    </source>
</evidence>
<name>A0AAD5MKU7_PARTN</name>
<dbReference type="Proteomes" id="UP001196413">
    <property type="component" value="Unassembled WGS sequence"/>
</dbReference>
<organism evidence="1 2">
    <name type="scientific">Parelaphostrongylus tenuis</name>
    <name type="common">Meningeal worm</name>
    <dbReference type="NCBI Taxonomy" id="148309"/>
    <lineage>
        <taxon>Eukaryota</taxon>
        <taxon>Metazoa</taxon>
        <taxon>Ecdysozoa</taxon>
        <taxon>Nematoda</taxon>
        <taxon>Chromadorea</taxon>
        <taxon>Rhabditida</taxon>
        <taxon>Rhabditina</taxon>
        <taxon>Rhabditomorpha</taxon>
        <taxon>Strongyloidea</taxon>
        <taxon>Metastrongylidae</taxon>
        <taxon>Parelaphostrongylus</taxon>
    </lineage>
</organism>
<keyword evidence="2" id="KW-1185">Reference proteome</keyword>
<accession>A0AAD5MKU7</accession>
<dbReference type="AlphaFoldDB" id="A0AAD5MKU7"/>
<proteinExistence type="predicted"/>
<comment type="caution">
    <text evidence="1">The sequence shown here is derived from an EMBL/GenBank/DDBJ whole genome shotgun (WGS) entry which is preliminary data.</text>
</comment>
<evidence type="ECO:0000313" key="1">
    <source>
        <dbReference type="EMBL" id="KAJ1357888.1"/>
    </source>
</evidence>
<dbReference type="EMBL" id="JAHQIW010003252">
    <property type="protein sequence ID" value="KAJ1357888.1"/>
    <property type="molecule type" value="Genomic_DNA"/>
</dbReference>